<dbReference type="SUPFAM" id="SSF53335">
    <property type="entry name" value="S-adenosyl-L-methionine-dependent methyltransferases"/>
    <property type="match status" value="1"/>
</dbReference>
<dbReference type="OrthoDB" id="66144at2759"/>
<sequence length="259" mass="28598">MLITSDVMSSVDEKSTADSARERFDNEAAAWDSNPTTVLSSELAYQALTRKVPELRGKQDPKPHLLEIGCGTGLLSYLLLPHIATLLGVDVSAGMIAAFEAKLSIDKSRSSKLAAVCTYLESADDAKVQDAARNLSRGSSSDGLYKFDVVISHLVLHHIPDLRNIFTVMFDILRPGGCVALTDFEDTGPEAVLFHPSTKREGVERHGIKRNEMTQLLVEVGFTNVEVDVCFELRKEVEVEEERAEERSFPFLLCMGRKP</sequence>
<dbReference type="PANTHER" id="PTHR43861">
    <property type="entry name" value="TRANS-ACONITATE 2-METHYLTRANSFERASE-RELATED"/>
    <property type="match status" value="1"/>
</dbReference>
<organism evidence="2 3">
    <name type="scientific">Patellaria atrata CBS 101060</name>
    <dbReference type="NCBI Taxonomy" id="1346257"/>
    <lineage>
        <taxon>Eukaryota</taxon>
        <taxon>Fungi</taxon>
        <taxon>Dikarya</taxon>
        <taxon>Ascomycota</taxon>
        <taxon>Pezizomycotina</taxon>
        <taxon>Dothideomycetes</taxon>
        <taxon>Dothideomycetes incertae sedis</taxon>
        <taxon>Patellariales</taxon>
        <taxon>Patellariaceae</taxon>
        <taxon>Patellaria</taxon>
    </lineage>
</organism>
<accession>A0A9P4SIA4</accession>
<name>A0A9P4SIA4_9PEZI</name>
<dbReference type="Proteomes" id="UP000799429">
    <property type="component" value="Unassembled WGS sequence"/>
</dbReference>
<dbReference type="GO" id="GO:0032259">
    <property type="term" value="P:methylation"/>
    <property type="evidence" value="ECO:0007669"/>
    <property type="project" value="UniProtKB-KW"/>
</dbReference>
<keyword evidence="1" id="KW-0808">Transferase</keyword>
<dbReference type="CDD" id="cd02440">
    <property type="entry name" value="AdoMet_MTases"/>
    <property type="match status" value="1"/>
</dbReference>
<dbReference type="AlphaFoldDB" id="A0A9P4SIA4"/>
<keyword evidence="2" id="KW-0489">Methyltransferase</keyword>
<gene>
    <name evidence="2" type="ORF">M501DRAFT_993859</name>
</gene>
<dbReference type="InterPro" id="IPR029063">
    <property type="entry name" value="SAM-dependent_MTases_sf"/>
</dbReference>
<comment type="caution">
    <text evidence="2">The sequence shown here is derived from an EMBL/GenBank/DDBJ whole genome shotgun (WGS) entry which is preliminary data.</text>
</comment>
<dbReference type="GO" id="GO:0008168">
    <property type="term" value="F:methyltransferase activity"/>
    <property type="evidence" value="ECO:0007669"/>
    <property type="project" value="UniProtKB-KW"/>
</dbReference>
<reference evidence="2" key="1">
    <citation type="journal article" date="2020" name="Stud. Mycol.">
        <title>101 Dothideomycetes genomes: a test case for predicting lifestyles and emergence of pathogens.</title>
        <authorList>
            <person name="Haridas S."/>
            <person name="Albert R."/>
            <person name="Binder M."/>
            <person name="Bloem J."/>
            <person name="Labutti K."/>
            <person name="Salamov A."/>
            <person name="Andreopoulos B."/>
            <person name="Baker S."/>
            <person name="Barry K."/>
            <person name="Bills G."/>
            <person name="Bluhm B."/>
            <person name="Cannon C."/>
            <person name="Castanera R."/>
            <person name="Culley D."/>
            <person name="Daum C."/>
            <person name="Ezra D."/>
            <person name="Gonzalez J."/>
            <person name="Henrissat B."/>
            <person name="Kuo A."/>
            <person name="Liang C."/>
            <person name="Lipzen A."/>
            <person name="Lutzoni F."/>
            <person name="Magnuson J."/>
            <person name="Mondo S."/>
            <person name="Nolan M."/>
            <person name="Ohm R."/>
            <person name="Pangilinan J."/>
            <person name="Park H.-J."/>
            <person name="Ramirez L."/>
            <person name="Alfaro M."/>
            <person name="Sun H."/>
            <person name="Tritt A."/>
            <person name="Yoshinaga Y."/>
            <person name="Zwiers L.-H."/>
            <person name="Turgeon B."/>
            <person name="Goodwin S."/>
            <person name="Spatafora J."/>
            <person name="Crous P."/>
            <person name="Grigoriev I."/>
        </authorList>
    </citation>
    <scope>NUCLEOTIDE SEQUENCE</scope>
    <source>
        <strain evidence="2">CBS 101060</strain>
    </source>
</reference>
<protein>
    <submittedName>
        <fullName evidence="2">S-adenosyl-L-methionine-dependent methyltransferase</fullName>
    </submittedName>
</protein>
<keyword evidence="3" id="KW-1185">Reference proteome</keyword>
<dbReference type="Pfam" id="PF13489">
    <property type="entry name" value="Methyltransf_23"/>
    <property type="match status" value="1"/>
</dbReference>
<dbReference type="PANTHER" id="PTHR43861:SF3">
    <property type="entry name" value="PUTATIVE (AFU_ORTHOLOGUE AFUA_2G14390)-RELATED"/>
    <property type="match status" value="1"/>
</dbReference>
<dbReference type="EMBL" id="MU006089">
    <property type="protein sequence ID" value="KAF2843040.1"/>
    <property type="molecule type" value="Genomic_DNA"/>
</dbReference>
<evidence type="ECO:0000313" key="3">
    <source>
        <dbReference type="Proteomes" id="UP000799429"/>
    </source>
</evidence>
<dbReference type="Gene3D" id="3.40.50.150">
    <property type="entry name" value="Vaccinia Virus protein VP39"/>
    <property type="match status" value="1"/>
</dbReference>
<evidence type="ECO:0000256" key="1">
    <source>
        <dbReference type="ARBA" id="ARBA00022679"/>
    </source>
</evidence>
<proteinExistence type="predicted"/>
<evidence type="ECO:0000313" key="2">
    <source>
        <dbReference type="EMBL" id="KAF2843040.1"/>
    </source>
</evidence>